<name>A0AC59Z3A8_RANTA</name>
<gene>
    <name evidence="1" type="ORF">MRATA1EN22A_LOCUS13414</name>
</gene>
<sequence>MPNSLYLLAIAQHLCEVSCFPKTPEDKVKGVLLEVSSPTATQPGETGFLDAEMGVAPPSFRH</sequence>
<reference evidence="1" key="1">
    <citation type="submission" date="2023-05" db="EMBL/GenBank/DDBJ databases">
        <authorList>
            <consortium name="ELIXIR-Norway"/>
        </authorList>
    </citation>
    <scope>NUCLEOTIDE SEQUENCE</scope>
</reference>
<evidence type="ECO:0000313" key="1">
    <source>
        <dbReference type="EMBL" id="CAN0191050.1"/>
    </source>
</evidence>
<evidence type="ECO:0000313" key="2">
    <source>
        <dbReference type="Proteomes" id="UP001162501"/>
    </source>
</evidence>
<accession>A0AC59Z3A8</accession>
<dbReference type="Proteomes" id="UP001162501">
    <property type="component" value="Chromosome 23"/>
</dbReference>
<protein>
    <submittedName>
        <fullName evidence="1">Uncharacterized protein</fullName>
    </submittedName>
</protein>
<proteinExistence type="predicted"/>
<dbReference type="EMBL" id="OX596107">
    <property type="protein sequence ID" value="CAN0191050.1"/>
    <property type="molecule type" value="Genomic_DNA"/>
</dbReference>
<reference evidence="1" key="2">
    <citation type="submission" date="2025-03" db="EMBL/GenBank/DDBJ databases">
        <authorList>
            <consortium name="ELIXIR-Norway"/>
            <consortium name="Elixir Norway"/>
        </authorList>
    </citation>
    <scope>NUCLEOTIDE SEQUENCE</scope>
</reference>
<organism evidence="1 2">
    <name type="scientific">Rangifer tarandus platyrhynchus</name>
    <name type="common">Svalbard reindeer</name>
    <dbReference type="NCBI Taxonomy" id="3082113"/>
    <lineage>
        <taxon>Eukaryota</taxon>
        <taxon>Metazoa</taxon>
        <taxon>Chordata</taxon>
        <taxon>Craniata</taxon>
        <taxon>Vertebrata</taxon>
        <taxon>Euteleostomi</taxon>
        <taxon>Mammalia</taxon>
        <taxon>Eutheria</taxon>
        <taxon>Laurasiatheria</taxon>
        <taxon>Artiodactyla</taxon>
        <taxon>Ruminantia</taxon>
        <taxon>Pecora</taxon>
        <taxon>Cervidae</taxon>
        <taxon>Odocoileinae</taxon>
        <taxon>Rangifer</taxon>
    </lineage>
</organism>